<evidence type="ECO:0000313" key="8">
    <source>
        <dbReference type="Proteomes" id="UP000803844"/>
    </source>
</evidence>
<dbReference type="OrthoDB" id="2151789at2759"/>
<evidence type="ECO:0000256" key="1">
    <source>
        <dbReference type="ARBA" id="ARBA00005466"/>
    </source>
</evidence>
<dbReference type="PANTHER" id="PTHR42973">
    <property type="entry name" value="BINDING OXIDOREDUCTASE, PUTATIVE (AFU_ORTHOLOGUE AFUA_1G17690)-RELATED"/>
    <property type="match status" value="1"/>
</dbReference>
<comment type="similarity">
    <text evidence="1">Belongs to the oxygen-dependent FAD-linked oxidoreductase family.</text>
</comment>
<evidence type="ECO:0000259" key="6">
    <source>
        <dbReference type="PROSITE" id="PS51387"/>
    </source>
</evidence>
<dbReference type="InterPro" id="IPR016169">
    <property type="entry name" value="FAD-bd_PCMH_sub2"/>
</dbReference>
<sequence>MFTASLKEAMIGLLLTSSAVKVFGSATENNGTGTACNLLAATFPSKTFAPGSANYTLISQTDIYSETCVLEPGCVFMAANEDDVAQAISFIYETNTVFSVVSGGHMPVPGAQSNNGGVMLALTNLDNKTLSDDHSVASIGPGNRWVEVYTWLQPYGLAVAGGRYSSVGVGGVLIGGGINFFGNRYGFSVNTIVGVQVVLGNGSIVEASATSHADLFWALKGGNNNYGVVTRFDLNTIPITSAYGGIAGWLGTDLTSQFVQAIEDFLLSPEGIDDPYTEINPSITVQPSYYGNGTGLWESVLVPFVAGNYSSVSGPPSLVNFTNLPDPVSISVLGQEDNYVDILNTVESINTEDIYGKGQIYGCLSAKIAPGVVQLAVDTVLTPALTQLANVSGAFVAISPEAISSSMLQVAHDSGPYAIDLDPDDGAFIIILATVTWDNASDDELVQTFMNNTLTNLENVLVQNDLFYNYIYINDAAPGQYPYSTYGNGQSLDRMKAVQTSYDPLGVFKDLITSGFKL</sequence>
<feature type="domain" description="FAD-binding PCMH-type" evidence="6">
    <location>
        <begin position="68"/>
        <end position="239"/>
    </location>
</feature>
<dbReference type="AlphaFoldDB" id="A0A9P4XT36"/>
<dbReference type="GeneID" id="63839006"/>
<dbReference type="InterPro" id="IPR036318">
    <property type="entry name" value="FAD-bd_PCMH-like_sf"/>
</dbReference>
<keyword evidence="5" id="KW-0732">Signal</keyword>
<keyword evidence="3" id="KW-0274">FAD</keyword>
<accession>A0A9P4XT36</accession>
<dbReference type="Proteomes" id="UP000803844">
    <property type="component" value="Unassembled WGS sequence"/>
</dbReference>
<dbReference type="InterPro" id="IPR050416">
    <property type="entry name" value="FAD-linked_Oxidoreductase"/>
</dbReference>
<evidence type="ECO:0000256" key="4">
    <source>
        <dbReference type="ARBA" id="ARBA00023002"/>
    </source>
</evidence>
<dbReference type="PROSITE" id="PS51387">
    <property type="entry name" value="FAD_PCMH"/>
    <property type="match status" value="1"/>
</dbReference>
<gene>
    <name evidence="7" type="ORF">M406DRAFT_343517</name>
</gene>
<protein>
    <submittedName>
        <fullName evidence="7">FAD-binding domain-containing protein</fullName>
    </submittedName>
</protein>
<dbReference type="InterPro" id="IPR016166">
    <property type="entry name" value="FAD-bd_PCMH"/>
</dbReference>
<dbReference type="PANTHER" id="PTHR42973:SF53">
    <property type="entry name" value="FAD-BINDING PCMH-TYPE DOMAIN-CONTAINING PROTEIN-RELATED"/>
    <property type="match status" value="1"/>
</dbReference>
<dbReference type="SUPFAM" id="SSF56176">
    <property type="entry name" value="FAD-binding/transporter-associated domain-like"/>
    <property type="match status" value="1"/>
</dbReference>
<proteinExistence type="inferred from homology"/>
<comment type="caution">
    <text evidence="7">The sequence shown here is derived from an EMBL/GenBank/DDBJ whole genome shotgun (WGS) entry which is preliminary data.</text>
</comment>
<feature type="chain" id="PRO_5040131059" evidence="5">
    <location>
        <begin position="25"/>
        <end position="518"/>
    </location>
</feature>
<dbReference type="GO" id="GO:0016491">
    <property type="term" value="F:oxidoreductase activity"/>
    <property type="evidence" value="ECO:0007669"/>
    <property type="project" value="UniProtKB-KW"/>
</dbReference>
<keyword evidence="4" id="KW-0560">Oxidoreductase</keyword>
<reference evidence="7" key="1">
    <citation type="journal article" date="2020" name="Phytopathology">
        <title>Genome sequence of the chestnut blight fungus Cryphonectria parasitica EP155: A fundamental resource for an archetypical invasive plant pathogen.</title>
        <authorList>
            <person name="Crouch J.A."/>
            <person name="Dawe A."/>
            <person name="Aerts A."/>
            <person name="Barry K."/>
            <person name="Churchill A.C.L."/>
            <person name="Grimwood J."/>
            <person name="Hillman B."/>
            <person name="Milgroom M.G."/>
            <person name="Pangilinan J."/>
            <person name="Smith M."/>
            <person name="Salamov A."/>
            <person name="Schmutz J."/>
            <person name="Yadav J."/>
            <person name="Grigoriev I.V."/>
            <person name="Nuss D."/>
        </authorList>
    </citation>
    <scope>NUCLEOTIDE SEQUENCE</scope>
    <source>
        <strain evidence="7">EP155</strain>
    </source>
</reference>
<name>A0A9P4XT36_CRYP1</name>
<dbReference type="GO" id="GO:0071949">
    <property type="term" value="F:FAD binding"/>
    <property type="evidence" value="ECO:0007669"/>
    <property type="project" value="InterPro"/>
</dbReference>
<evidence type="ECO:0000256" key="3">
    <source>
        <dbReference type="ARBA" id="ARBA00022827"/>
    </source>
</evidence>
<evidence type="ECO:0000313" key="7">
    <source>
        <dbReference type="EMBL" id="KAF3760411.1"/>
    </source>
</evidence>
<dbReference type="RefSeq" id="XP_040771390.1">
    <property type="nucleotide sequence ID" value="XM_040921877.1"/>
</dbReference>
<keyword evidence="8" id="KW-1185">Reference proteome</keyword>
<feature type="signal peptide" evidence="5">
    <location>
        <begin position="1"/>
        <end position="24"/>
    </location>
</feature>
<dbReference type="Gene3D" id="3.30.465.10">
    <property type="match status" value="1"/>
</dbReference>
<dbReference type="InterPro" id="IPR006094">
    <property type="entry name" value="Oxid_FAD_bind_N"/>
</dbReference>
<organism evidence="7 8">
    <name type="scientific">Cryphonectria parasitica (strain ATCC 38755 / EP155)</name>
    <dbReference type="NCBI Taxonomy" id="660469"/>
    <lineage>
        <taxon>Eukaryota</taxon>
        <taxon>Fungi</taxon>
        <taxon>Dikarya</taxon>
        <taxon>Ascomycota</taxon>
        <taxon>Pezizomycotina</taxon>
        <taxon>Sordariomycetes</taxon>
        <taxon>Sordariomycetidae</taxon>
        <taxon>Diaporthales</taxon>
        <taxon>Cryphonectriaceae</taxon>
        <taxon>Cryphonectria-Endothia species complex</taxon>
        <taxon>Cryphonectria</taxon>
    </lineage>
</organism>
<dbReference type="Pfam" id="PF01565">
    <property type="entry name" value="FAD_binding_4"/>
    <property type="match status" value="1"/>
</dbReference>
<keyword evidence="2" id="KW-0285">Flavoprotein</keyword>
<evidence type="ECO:0000256" key="2">
    <source>
        <dbReference type="ARBA" id="ARBA00022630"/>
    </source>
</evidence>
<dbReference type="EMBL" id="MU032353">
    <property type="protein sequence ID" value="KAF3760411.1"/>
    <property type="molecule type" value="Genomic_DNA"/>
</dbReference>
<evidence type="ECO:0000256" key="5">
    <source>
        <dbReference type="SAM" id="SignalP"/>
    </source>
</evidence>